<dbReference type="EMBL" id="BMWX01000007">
    <property type="protein sequence ID" value="GGZ37882.1"/>
    <property type="molecule type" value="Genomic_DNA"/>
</dbReference>
<dbReference type="RefSeq" id="WP_018475727.1">
    <property type="nucleotide sequence ID" value="NZ_BMWX01000007.1"/>
</dbReference>
<proteinExistence type="predicted"/>
<reference evidence="1" key="2">
    <citation type="submission" date="2020-09" db="EMBL/GenBank/DDBJ databases">
        <authorList>
            <person name="Sun Q."/>
            <person name="Kim S."/>
        </authorList>
    </citation>
    <scope>NUCLEOTIDE SEQUENCE</scope>
    <source>
        <strain evidence="1">KCTC 12368</strain>
    </source>
</reference>
<dbReference type="Proteomes" id="UP000619457">
    <property type="component" value="Unassembled WGS sequence"/>
</dbReference>
<reference evidence="1" key="1">
    <citation type="journal article" date="2014" name="Int. J. Syst. Evol. Microbiol.">
        <title>Complete genome sequence of Corynebacterium casei LMG S-19264T (=DSM 44701T), isolated from a smear-ripened cheese.</title>
        <authorList>
            <consortium name="US DOE Joint Genome Institute (JGI-PGF)"/>
            <person name="Walter F."/>
            <person name="Albersmeier A."/>
            <person name="Kalinowski J."/>
            <person name="Ruckert C."/>
        </authorList>
    </citation>
    <scope>NUCLEOTIDE SEQUENCE</scope>
    <source>
        <strain evidence="1">KCTC 12368</strain>
    </source>
</reference>
<comment type="caution">
    <text evidence="1">The sequence shown here is derived from an EMBL/GenBank/DDBJ whole genome shotgun (WGS) entry which is preliminary data.</text>
</comment>
<keyword evidence="2" id="KW-1185">Reference proteome</keyword>
<evidence type="ECO:0000313" key="1">
    <source>
        <dbReference type="EMBL" id="GGZ37882.1"/>
    </source>
</evidence>
<organism evidence="1 2">
    <name type="scientific">Echinicola pacifica</name>
    <dbReference type="NCBI Taxonomy" id="346377"/>
    <lineage>
        <taxon>Bacteria</taxon>
        <taxon>Pseudomonadati</taxon>
        <taxon>Bacteroidota</taxon>
        <taxon>Cytophagia</taxon>
        <taxon>Cytophagales</taxon>
        <taxon>Cyclobacteriaceae</taxon>
        <taxon>Echinicola</taxon>
    </lineage>
</organism>
<dbReference type="SUPFAM" id="SSF53756">
    <property type="entry name" value="UDP-Glycosyltransferase/glycogen phosphorylase"/>
    <property type="match status" value="1"/>
</dbReference>
<protein>
    <submittedName>
        <fullName evidence="1">Uncharacterized protein</fullName>
    </submittedName>
</protein>
<evidence type="ECO:0000313" key="2">
    <source>
        <dbReference type="Proteomes" id="UP000619457"/>
    </source>
</evidence>
<sequence>MNILILSFSNISRDPRVLRQIDFVRSNGTNNLYLSGLDYLGKEPFIPLLNRQRTLLEKIGLLFTNIFRFNKLKEKRFLKLVNVSKLQKLCSDNKIDYILANDLETWPVAFQLKKVCSNAKIILDAHEYYPRHFEDNLIWRIMHASYYNFVCDQYIPMTDEIITVADGLAREYKARFHKNCHVVFNSPDFEDSIKPVALEENKIKLIHHGIANRSRKLEKMIRLMDHLDSRFELYLMLVPTDLKYLKHLKELSQGKKIYFLDPVPTTDISTYINRFDLGLFLLEPINFNYENALPNKFFEFIQGRLGIAIGPSKEMKTIVEQNNMGVVSEDFEEISLARSLNSLTTNEVMQFKINSDHSAQRYSSLQNQEVFKTLFQ</sequence>
<name>A0A918Q9E7_9BACT</name>
<accession>A0A918Q9E7</accession>
<dbReference type="AlphaFoldDB" id="A0A918Q9E7"/>
<dbReference type="Gene3D" id="3.40.50.2000">
    <property type="entry name" value="Glycogen Phosphorylase B"/>
    <property type="match status" value="2"/>
</dbReference>
<gene>
    <name evidence="1" type="ORF">GCM10007049_33920</name>
</gene>